<gene>
    <name evidence="4" type="ORF">Vretifemale_19581</name>
</gene>
<feature type="compositionally biased region" description="Pro residues" evidence="2">
    <location>
        <begin position="454"/>
        <end position="479"/>
    </location>
</feature>
<evidence type="ECO:0008006" key="6">
    <source>
        <dbReference type="Google" id="ProtNLM"/>
    </source>
</evidence>
<dbReference type="OrthoDB" id="550992at2759"/>
<keyword evidence="1" id="KW-0945">Host-virus interaction</keyword>
<feature type="compositionally biased region" description="Pro residues" evidence="2">
    <location>
        <begin position="488"/>
        <end position="550"/>
    </location>
</feature>
<reference evidence="4" key="1">
    <citation type="journal article" date="2021" name="Proc. Natl. Acad. Sci. U.S.A.">
        <title>Three genomes in the algal genus Volvox reveal the fate of a haploid sex-determining region after a transition to homothallism.</title>
        <authorList>
            <person name="Yamamoto K."/>
            <person name="Hamaji T."/>
            <person name="Kawai-Toyooka H."/>
            <person name="Matsuzaki R."/>
            <person name="Takahashi F."/>
            <person name="Nishimura Y."/>
            <person name="Kawachi M."/>
            <person name="Noguchi H."/>
            <person name="Minakuchi Y."/>
            <person name="Umen J.G."/>
            <person name="Toyoda A."/>
            <person name="Nozaki H."/>
        </authorList>
    </citation>
    <scope>NUCLEOTIDE SEQUENCE</scope>
    <source>
        <strain evidence="4">NIES-3786</strain>
    </source>
</reference>
<name>A0A8J4CZG5_9CHLO</name>
<keyword evidence="5" id="KW-1185">Reference proteome</keyword>
<feature type="compositionally biased region" description="Basic and acidic residues" evidence="2">
    <location>
        <begin position="75"/>
        <end position="88"/>
    </location>
</feature>
<comment type="caution">
    <text evidence="4">The sequence shown here is derived from an EMBL/GenBank/DDBJ whole genome shotgun (WGS) entry which is preliminary data.</text>
</comment>
<dbReference type="EMBL" id="BNCP01000072">
    <property type="protein sequence ID" value="GIL92097.1"/>
    <property type="molecule type" value="Genomic_DNA"/>
</dbReference>
<evidence type="ECO:0000256" key="3">
    <source>
        <dbReference type="SAM" id="SignalP"/>
    </source>
</evidence>
<evidence type="ECO:0000313" key="4">
    <source>
        <dbReference type="EMBL" id="GIL92097.1"/>
    </source>
</evidence>
<dbReference type="PANTHER" id="PTHR13037:SF24">
    <property type="entry name" value="POLYCOMB PROTEIN PCL-RELATED"/>
    <property type="match status" value="1"/>
</dbReference>
<dbReference type="Proteomes" id="UP000747110">
    <property type="component" value="Unassembled WGS sequence"/>
</dbReference>
<protein>
    <recommendedName>
        <fullName evidence="6">Pherophorin domain-containing protein</fullName>
    </recommendedName>
</protein>
<keyword evidence="3" id="KW-0732">Signal</keyword>
<evidence type="ECO:0000256" key="1">
    <source>
        <dbReference type="ARBA" id="ARBA00022581"/>
    </source>
</evidence>
<dbReference type="AlphaFoldDB" id="A0A8J4CZG5"/>
<feature type="compositionally biased region" description="Low complexity" evidence="2">
    <location>
        <begin position="148"/>
        <end position="177"/>
    </location>
</feature>
<accession>A0A8J4CZG5</accession>
<feature type="non-terminal residue" evidence="4">
    <location>
        <position position="550"/>
    </location>
</feature>
<feature type="region of interest" description="Disordered" evidence="2">
    <location>
        <begin position="75"/>
        <end position="102"/>
    </location>
</feature>
<dbReference type="PANTHER" id="PTHR13037">
    <property type="entry name" value="FORMIN"/>
    <property type="match status" value="1"/>
</dbReference>
<sequence length="550" mass="59043">MRHGRTLGMKKAQRIIMSLYFVFIGLVLATPTTAGPDAKSNSDSRADDYGLETSNKLSERDFKRIRLLDQLDSRADGTGLDRHAKAPDQDDSAANDMARPWLDRDPVSGAVINYPSLYAPAIRPSPQPLRKDDPGEQQDTGVGDVVGSEDISISDGDSSSSPSSRSGRSSRGSNISGQMLSHARDRAELLQRYRPSNATHGLAAVPALTTGSGSFGLSDYHRLRHRGLATSGVTPIHSYCLTSPTGICYPCETSYDEDPCATDDKYFLDFDKCSVPYYYFGNVTDASICGDAVRPRNLGVMNLTAAITYATGTLNLKVGRMIAFMQISGLLTFSLQLDCPWLAVVDPSRAGASIRMSIRHPNGTVWERRMSTTSSGSLFVSCTSFAVQAKQLDPLNPTDNGCDPITYTVSVTFLTETYQADPADGSDPAACSINEPETTGTMLSFSMNYTPIPFLGPPPPPAPPSPKPSPPVPPTPFMPNWPDFPDFPAWPPDMPPNPPPSPPTPPPKPNPPSPRPPPPHPPPVPPSPPPPSPRPPSPPSPPPPSPRPPS</sequence>
<evidence type="ECO:0000313" key="5">
    <source>
        <dbReference type="Proteomes" id="UP000747110"/>
    </source>
</evidence>
<feature type="signal peptide" evidence="3">
    <location>
        <begin position="1"/>
        <end position="29"/>
    </location>
</feature>
<feature type="region of interest" description="Disordered" evidence="2">
    <location>
        <begin position="119"/>
        <end position="179"/>
    </location>
</feature>
<proteinExistence type="predicted"/>
<evidence type="ECO:0000256" key="2">
    <source>
        <dbReference type="SAM" id="MobiDB-lite"/>
    </source>
</evidence>
<organism evidence="4 5">
    <name type="scientific">Volvox reticuliferus</name>
    <dbReference type="NCBI Taxonomy" id="1737510"/>
    <lineage>
        <taxon>Eukaryota</taxon>
        <taxon>Viridiplantae</taxon>
        <taxon>Chlorophyta</taxon>
        <taxon>core chlorophytes</taxon>
        <taxon>Chlorophyceae</taxon>
        <taxon>CS clade</taxon>
        <taxon>Chlamydomonadales</taxon>
        <taxon>Volvocaceae</taxon>
        <taxon>Volvox</taxon>
    </lineage>
</organism>
<feature type="chain" id="PRO_5035229174" description="Pherophorin domain-containing protein" evidence="3">
    <location>
        <begin position="30"/>
        <end position="550"/>
    </location>
</feature>
<feature type="region of interest" description="Disordered" evidence="2">
    <location>
        <begin position="454"/>
        <end position="550"/>
    </location>
</feature>
<dbReference type="PRINTS" id="PR01217">
    <property type="entry name" value="PRICHEXTENSN"/>
</dbReference>